<dbReference type="NCBIfam" id="TIGR01082">
    <property type="entry name" value="murC"/>
    <property type="match status" value="1"/>
</dbReference>
<dbReference type="GO" id="GO:0008763">
    <property type="term" value="F:UDP-N-acetylmuramate-L-alanine ligase activity"/>
    <property type="evidence" value="ECO:0007669"/>
    <property type="project" value="UniProtKB-UniRule"/>
</dbReference>
<evidence type="ECO:0000256" key="11">
    <source>
        <dbReference type="ARBA" id="ARBA00023306"/>
    </source>
</evidence>
<dbReference type="InterPro" id="IPR005758">
    <property type="entry name" value="UDP-N-AcMur_Ala_ligase_MurC"/>
</dbReference>
<keyword evidence="4 14" id="KW-0963">Cytoplasm</keyword>
<dbReference type="EMBL" id="CP066681">
    <property type="protein sequence ID" value="QQG36072.1"/>
    <property type="molecule type" value="Genomic_DNA"/>
</dbReference>
<dbReference type="PANTHER" id="PTHR43445">
    <property type="entry name" value="UDP-N-ACETYLMURAMATE--L-ALANINE LIGASE-RELATED"/>
    <property type="match status" value="1"/>
</dbReference>
<comment type="pathway">
    <text evidence="2 14">Cell wall biogenesis; peptidoglycan biosynthesis.</text>
</comment>
<dbReference type="AlphaFoldDB" id="A0A7T5R237"/>
<name>A0A7T5R237_9BACT</name>
<comment type="subcellular location">
    <subcellularLocation>
        <location evidence="1 14">Cytoplasm</location>
    </subcellularLocation>
</comment>
<evidence type="ECO:0000259" key="17">
    <source>
        <dbReference type="Pfam" id="PF08245"/>
    </source>
</evidence>
<keyword evidence="9 14" id="KW-0133">Cell shape</keyword>
<dbReference type="Proteomes" id="UP000595362">
    <property type="component" value="Chromosome"/>
</dbReference>
<dbReference type="SUPFAM" id="SSF53623">
    <property type="entry name" value="MurD-like peptide ligases, catalytic domain"/>
    <property type="match status" value="1"/>
</dbReference>
<evidence type="ECO:0000256" key="13">
    <source>
        <dbReference type="ARBA" id="ARBA00047833"/>
    </source>
</evidence>
<dbReference type="InterPro" id="IPR004101">
    <property type="entry name" value="Mur_ligase_C"/>
</dbReference>
<accession>A0A7T5R237</accession>
<dbReference type="EC" id="6.3.2.8" evidence="3 14"/>
<dbReference type="GO" id="GO:0005737">
    <property type="term" value="C:cytoplasm"/>
    <property type="evidence" value="ECO:0007669"/>
    <property type="project" value="UniProtKB-SubCell"/>
</dbReference>
<proteinExistence type="inferred from homology"/>
<evidence type="ECO:0000256" key="5">
    <source>
        <dbReference type="ARBA" id="ARBA00022598"/>
    </source>
</evidence>
<dbReference type="GO" id="GO:0008360">
    <property type="term" value="P:regulation of cell shape"/>
    <property type="evidence" value="ECO:0007669"/>
    <property type="project" value="UniProtKB-KW"/>
</dbReference>
<feature type="domain" description="Mur ligase central" evidence="17">
    <location>
        <begin position="118"/>
        <end position="306"/>
    </location>
</feature>
<dbReference type="InterPro" id="IPR036565">
    <property type="entry name" value="Mur-like_cat_sf"/>
</dbReference>
<dbReference type="InterPro" id="IPR036615">
    <property type="entry name" value="Mur_ligase_C_dom_sf"/>
</dbReference>
<keyword evidence="6 14" id="KW-0132">Cell division</keyword>
<dbReference type="InterPro" id="IPR013221">
    <property type="entry name" value="Mur_ligase_cen"/>
</dbReference>
<comment type="catalytic activity">
    <reaction evidence="13 14">
        <text>UDP-N-acetyl-alpha-D-muramate + L-alanine + ATP = UDP-N-acetyl-alpha-D-muramoyl-L-alanine + ADP + phosphate + H(+)</text>
        <dbReference type="Rhea" id="RHEA:23372"/>
        <dbReference type="ChEBI" id="CHEBI:15378"/>
        <dbReference type="ChEBI" id="CHEBI:30616"/>
        <dbReference type="ChEBI" id="CHEBI:43474"/>
        <dbReference type="ChEBI" id="CHEBI:57972"/>
        <dbReference type="ChEBI" id="CHEBI:70757"/>
        <dbReference type="ChEBI" id="CHEBI:83898"/>
        <dbReference type="ChEBI" id="CHEBI:456216"/>
        <dbReference type="EC" id="6.3.2.8"/>
    </reaction>
</comment>
<dbReference type="Gene3D" id="3.40.1190.10">
    <property type="entry name" value="Mur-like, catalytic domain"/>
    <property type="match status" value="1"/>
</dbReference>
<evidence type="ECO:0000259" key="15">
    <source>
        <dbReference type="Pfam" id="PF01225"/>
    </source>
</evidence>
<dbReference type="SUPFAM" id="SSF51984">
    <property type="entry name" value="MurCD N-terminal domain"/>
    <property type="match status" value="1"/>
</dbReference>
<evidence type="ECO:0000256" key="10">
    <source>
        <dbReference type="ARBA" id="ARBA00022984"/>
    </source>
</evidence>
<organism evidence="18 19">
    <name type="scientific">Micavibrio aeruginosavorus</name>
    <dbReference type="NCBI Taxonomy" id="349221"/>
    <lineage>
        <taxon>Bacteria</taxon>
        <taxon>Pseudomonadati</taxon>
        <taxon>Bdellovibrionota</taxon>
        <taxon>Bdellovibrionia</taxon>
        <taxon>Bdellovibrionales</taxon>
        <taxon>Pseudobdellovibrionaceae</taxon>
        <taxon>Micavibrio</taxon>
    </lineage>
</organism>
<dbReference type="Gene3D" id="3.40.50.720">
    <property type="entry name" value="NAD(P)-binding Rossmann-like Domain"/>
    <property type="match status" value="1"/>
</dbReference>
<keyword evidence="8 14" id="KW-0067">ATP-binding</keyword>
<dbReference type="GO" id="GO:0009252">
    <property type="term" value="P:peptidoglycan biosynthetic process"/>
    <property type="evidence" value="ECO:0007669"/>
    <property type="project" value="UniProtKB-UniRule"/>
</dbReference>
<comment type="similarity">
    <text evidence="14">Belongs to the MurCDEF family.</text>
</comment>
<protein>
    <recommendedName>
        <fullName evidence="3 14">UDP-N-acetylmuramate--L-alanine ligase</fullName>
        <ecNumber evidence="3 14">6.3.2.8</ecNumber>
    </recommendedName>
    <alternativeName>
        <fullName evidence="14">UDP-N-acetylmuramoyl-L-alanine synthetase</fullName>
    </alternativeName>
</protein>
<evidence type="ECO:0000256" key="8">
    <source>
        <dbReference type="ARBA" id="ARBA00022840"/>
    </source>
</evidence>
<dbReference type="GO" id="GO:0051301">
    <property type="term" value="P:cell division"/>
    <property type="evidence" value="ECO:0007669"/>
    <property type="project" value="UniProtKB-KW"/>
</dbReference>
<evidence type="ECO:0000313" key="18">
    <source>
        <dbReference type="EMBL" id="QQG36072.1"/>
    </source>
</evidence>
<dbReference type="PANTHER" id="PTHR43445:SF3">
    <property type="entry name" value="UDP-N-ACETYLMURAMATE--L-ALANINE LIGASE"/>
    <property type="match status" value="1"/>
</dbReference>
<evidence type="ECO:0000256" key="12">
    <source>
        <dbReference type="ARBA" id="ARBA00023316"/>
    </source>
</evidence>
<evidence type="ECO:0000256" key="9">
    <source>
        <dbReference type="ARBA" id="ARBA00022960"/>
    </source>
</evidence>
<keyword evidence="12 14" id="KW-0961">Cell wall biogenesis/degradation</keyword>
<evidence type="ECO:0000256" key="3">
    <source>
        <dbReference type="ARBA" id="ARBA00012211"/>
    </source>
</evidence>
<keyword evidence="5 14" id="KW-0436">Ligase</keyword>
<evidence type="ECO:0000259" key="16">
    <source>
        <dbReference type="Pfam" id="PF02875"/>
    </source>
</evidence>
<keyword evidence="11 14" id="KW-0131">Cell cycle</keyword>
<sequence>MKPTPLDVGTIHFVGIGGIGMSGIAEVLHNLGYTVQGSDIADNYNVKRLRDAGVKIAIGHKPENLVDAEGGLANVVVISSAVKKDNPELMIAREHKLPIVRRADMLAELMRLKSSIAIAGTHGKTTTTTMIGMMLEEAGFDPTIINGGIVNKYGTNTRLGQSDWMVVEADESDGTFTHLPATIGVVTNIDPEHMDYYGAFENVRQAYYRFIENLPFYGYAVLCIDHPEVQGLIPEVTDKRIVTYGFNPQADVHAFNVRSDARGSVYDVKFADSLSDDGRELIVRDMSLPMLGVHNVLNSLAALSVAIKMDVPVATMKKALAGFSGVKRRFTKTGESHGLTVIDDYGHHPVEIMAVLKAGRLAVAESGGRVIAVVQPHRYTRLSSLFDEFCTCFYDADAVIVADVYAAGEQPVEGADRDHLAQGIKAHGHKNVQLLNDPAALAGMIADIGEPNDLVICLGAGDITKWAYALPGELDTVLNERKKQRA</sequence>
<evidence type="ECO:0000256" key="4">
    <source>
        <dbReference type="ARBA" id="ARBA00022490"/>
    </source>
</evidence>
<dbReference type="InterPro" id="IPR000713">
    <property type="entry name" value="Mur_ligase_N"/>
</dbReference>
<dbReference type="InterPro" id="IPR050061">
    <property type="entry name" value="MurCDEF_pg_biosynth"/>
</dbReference>
<keyword evidence="10 14" id="KW-0573">Peptidoglycan synthesis</keyword>
<dbReference type="Pfam" id="PF08245">
    <property type="entry name" value="Mur_ligase_M"/>
    <property type="match status" value="1"/>
</dbReference>
<evidence type="ECO:0000256" key="1">
    <source>
        <dbReference type="ARBA" id="ARBA00004496"/>
    </source>
</evidence>
<feature type="binding site" evidence="14">
    <location>
        <begin position="120"/>
        <end position="126"/>
    </location>
    <ligand>
        <name>ATP</name>
        <dbReference type="ChEBI" id="CHEBI:30616"/>
    </ligand>
</feature>
<dbReference type="GO" id="GO:0005524">
    <property type="term" value="F:ATP binding"/>
    <property type="evidence" value="ECO:0007669"/>
    <property type="project" value="UniProtKB-UniRule"/>
</dbReference>
<dbReference type="SUPFAM" id="SSF53244">
    <property type="entry name" value="MurD-like peptide ligases, peptide-binding domain"/>
    <property type="match status" value="1"/>
</dbReference>
<dbReference type="GO" id="GO:0071555">
    <property type="term" value="P:cell wall organization"/>
    <property type="evidence" value="ECO:0007669"/>
    <property type="project" value="UniProtKB-KW"/>
</dbReference>
<feature type="domain" description="Mur ligase N-terminal catalytic" evidence="15">
    <location>
        <begin position="10"/>
        <end position="112"/>
    </location>
</feature>
<comment type="function">
    <text evidence="14">Cell wall formation.</text>
</comment>
<reference evidence="18 19" key="1">
    <citation type="submission" date="2020-07" db="EMBL/GenBank/DDBJ databases">
        <title>Huge and variable diversity of episymbiotic CPR bacteria and DPANN archaea in groundwater ecosystems.</title>
        <authorList>
            <person name="He C.Y."/>
            <person name="Keren R."/>
            <person name="Whittaker M."/>
            <person name="Farag I.F."/>
            <person name="Doudna J."/>
            <person name="Cate J.H.D."/>
            <person name="Banfield J.F."/>
        </authorList>
    </citation>
    <scope>NUCLEOTIDE SEQUENCE [LARGE SCALE GENOMIC DNA]</scope>
    <source>
        <strain evidence="18">NC_groundwater_70_Ag_B-0.1um_54_66</strain>
    </source>
</reference>
<dbReference type="Pfam" id="PF02875">
    <property type="entry name" value="Mur_ligase_C"/>
    <property type="match status" value="1"/>
</dbReference>
<evidence type="ECO:0000256" key="2">
    <source>
        <dbReference type="ARBA" id="ARBA00004752"/>
    </source>
</evidence>
<evidence type="ECO:0000256" key="7">
    <source>
        <dbReference type="ARBA" id="ARBA00022741"/>
    </source>
</evidence>
<dbReference type="Pfam" id="PF01225">
    <property type="entry name" value="Mur_ligase"/>
    <property type="match status" value="1"/>
</dbReference>
<keyword evidence="7 14" id="KW-0547">Nucleotide-binding</keyword>
<feature type="domain" description="Mur ligase C-terminal" evidence="16">
    <location>
        <begin position="328"/>
        <end position="461"/>
    </location>
</feature>
<dbReference type="UniPathway" id="UPA00219"/>
<evidence type="ECO:0000256" key="14">
    <source>
        <dbReference type="HAMAP-Rule" id="MF_00046"/>
    </source>
</evidence>
<dbReference type="HAMAP" id="MF_00046">
    <property type="entry name" value="MurC"/>
    <property type="match status" value="1"/>
</dbReference>
<dbReference type="Gene3D" id="3.90.190.20">
    <property type="entry name" value="Mur ligase, C-terminal domain"/>
    <property type="match status" value="1"/>
</dbReference>
<evidence type="ECO:0000313" key="19">
    <source>
        <dbReference type="Proteomes" id="UP000595362"/>
    </source>
</evidence>
<gene>
    <name evidence="14" type="primary">murC</name>
    <name evidence="18" type="ORF">HYS17_11350</name>
</gene>
<evidence type="ECO:0000256" key="6">
    <source>
        <dbReference type="ARBA" id="ARBA00022618"/>
    </source>
</evidence>